<gene>
    <name evidence="2" type="ORF">PN457_07590</name>
</gene>
<sequence length="166" mass="18506">MNNFNGIFSAKDKESNKGDLYLKFKLNQQTTALVSMNHTQEAVILPVESVTAMPNMPPCVLGLMNWRSHIIWVIDLPIMLNLESINIRLRQYNVILINVKSVVLGLVVREITGISNLRSDDIQSPSGKVAASLQPYVRGIVHQPEMWLVLDASSIVDSPILCSDHV</sequence>
<evidence type="ECO:0000259" key="1">
    <source>
        <dbReference type="PROSITE" id="PS50851"/>
    </source>
</evidence>
<keyword evidence="3" id="KW-1185">Reference proteome</keyword>
<dbReference type="Pfam" id="PF01584">
    <property type="entry name" value="CheW"/>
    <property type="match status" value="1"/>
</dbReference>
<feature type="domain" description="CheW-like" evidence="1">
    <location>
        <begin position="18"/>
        <end position="161"/>
    </location>
</feature>
<organism evidence="2 3">
    <name type="scientific">Anabaenopsis arnoldii</name>
    <dbReference type="NCBI Taxonomy" id="2152938"/>
    <lineage>
        <taxon>Bacteria</taxon>
        <taxon>Bacillati</taxon>
        <taxon>Cyanobacteriota</taxon>
        <taxon>Cyanophyceae</taxon>
        <taxon>Nostocales</taxon>
        <taxon>Nodulariaceae</taxon>
        <taxon>Anabaenopsis</taxon>
    </lineage>
</organism>
<dbReference type="InterPro" id="IPR039315">
    <property type="entry name" value="CheW"/>
</dbReference>
<dbReference type="PANTHER" id="PTHR22617:SF23">
    <property type="entry name" value="CHEMOTAXIS PROTEIN CHEW"/>
    <property type="match status" value="1"/>
</dbReference>
<accession>A0ABT5AQC2</accession>
<comment type="caution">
    <text evidence="2">The sequence shown here is derived from an EMBL/GenBank/DDBJ whole genome shotgun (WGS) entry which is preliminary data.</text>
</comment>
<reference evidence="2 3" key="1">
    <citation type="submission" date="2023-01" db="EMBL/GenBank/DDBJ databases">
        <title>Genomes from the Australian National Cyanobacteria Reference Collection.</title>
        <authorList>
            <person name="Willis A."/>
            <person name="Lee E.M.F."/>
        </authorList>
    </citation>
    <scope>NUCLEOTIDE SEQUENCE [LARGE SCALE GENOMIC DNA]</scope>
    <source>
        <strain evidence="2 3">CS-1033</strain>
    </source>
</reference>
<dbReference type="InterPro" id="IPR036061">
    <property type="entry name" value="CheW-like_dom_sf"/>
</dbReference>
<name>A0ABT5AQC2_9CYAN</name>
<dbReference type="SMART" id="SM00260">
    <property type="entry name" value="CheW"/>
    <property type="match status" value="1"/>
</dbReference>
<dbReference type="SUPFAM" id="SSF50341">
    <property type="entry name" value="CheW-like"/>
    <property type="match status" value="1"/>
</dbReference>
<dbReference type="Proteomes" id="UP001212499">
    <property type="component" value="Unassembled WGS sequence"/>
</dbReference>
<dbReference type="InterPro" id="IPR002545">
    <property type="entry name" value="CheW-lke_dom"/>
</dbReference>
<evidence type="ECO:0000313" key="2">
    <source>
        <dbReference type="EMBL" id="MDB9539520.1"/>
    </source>
</evidence>
<dbReference type="PANTHER" id="PTHR22617">
    <property type="entry name" value="CHEMOTAXIS SENSOR HISTIDINE KINASE-RELATED"/>
    <property type="match status" value="1"/>
</dbReference>
<evidence type="ECO:0000313" key="3">
    <source>
        <dbReference type="Proteomes" id="UP001212499"/>
    </source>
</evidence>
<proteinExistence type="predicted"/>
<dbReference type="PROSITE" id="PS50851">
    <property type="entry name" value="CHEW"/>
    <property type="match status" value="1"/>
</dbReference>
<dbReference type="Gene3D" id="2.30.30.40">
    <property type="entry name" value="SH3 Domains"/>
    <property type="match status" value="1"/>
</dbReference>
<dbReference type="EMBL" id="JAQMUH010000088">
    <property type="protein sequence ID" value="MDB9539520.1"/>
    <property type="molecule type" value="Genomic_DNA"/>
</dbReference>
<dbReference type="Gene3D" id="2.40.50.180">
    <property type="entry name" value="CheA-289, Domain 4"/>
    <property type="match status" value="1"/>
</dbReference>
<protein>
    <submittedName>
        <fullName evidence="2">Chemotaxis protein CheW</fullName>
    </submittedName>
</protein>
<dbReference type="RefSeq" id="WP_271732411.1">
    <property type="nucleotide sequence ID" value="NZ_JANQDP010000090.1"/>
</dbReference>